<dbReference type="InterPro" id="IPR036397">
    <property type="entry name" value="RNaseH_sf"/>
</dbReference>
<name>A0ABN7WVM1_GIGMA</name>
<keyword evidence="2" id="KW-1185">Reference proteome</keyword>
<evidence type="ECO:0000313" key="1">
    <source>
        <dbReference type="EMBL" id="CAG8841934.1"/>
    </source>
</evidence>
<sequence>SEHPNKCPGPREVFSEHDKHTLVHIANTNHGALLAIITNELNLQLRTILTNRTTQKYLHDLVNEKYYKECVNLNVKFGSGFVMFWKCFSWWGVGPLVEVKGNINLDSYINVLANYFIPWANSLLEKYLNKIELIFQQDLASVHTSEYSE</sequence>
<dbReference type="Gene3D" id="3.30.420.10">
    <property type="entry name" value="Ribonuclease H-like superfamily/Ribonuclease H"/>
    <property type="match status" value="1"/>
</dbReference>
<feature type="non-terminal residue" evidence="1">
    <location>
        <position position="1"/>
    </location>
</feature>
<comment type="caution">
    <text evidence="1">The sequence shown here is derived from an EMBL/GenBank/DDBJ whole genome shotgun (WGS) entry which is preliminary data.</text>
</comment>
<dbReference type="EMBL" id="CAJVQB010067387">
    <property type="protein sequence ID" value="CAG8841934.1"/>
    <property type="molecule type" value="Genomic_DNA"/>
</dbReference>
<protein>
    <submittedName>
        <fullName evidence="1">37772_t:CDS:1</fullName>
    </submittedName>
</protein>
<reference evidence="1 2" key="1">
    <citation type="submission" date="2021-06" db="EMBL/GenBank/DDBJ databases">
        <authorList>
            <person name="Kallberg Y."/>
            <person name="Tangrot J."/>
            <person name="Rosling A."/>
        </authorList>
    </citation>
    <scope>NUCLEOTIDE SEQUENCE [LARGE SCALE GENOMIC DNA]</scope>
    <source>
        <strain evidence="1 2">120-4 pot B 10/14</strain>
    </source>
</reference>
<evidence type="ECO:0000313" key="2">
    <source>
        <dbReference type="Proteomes" id="UP000789901"/>
    </source>
</evidence>
<organism evidence="1 2">
    <name type="scientific">Gigaspora margarita</name>
    <dbReference type="NCBI Taxonomy" id="4874"/>
    <lineage>
        <taxon>Eukaryota</taxon>
        <taxon>Fungi</taxon>
        <taxon>Fungi incertae sedis</taxon>
        <taxon>Mucoromycota</taxon>
        <taxon>Glomeromycotina</taxon>
        <taxon>Glomeromycetes</taxon>
        <taxon>Diversisporales</taxon>
        <taxon>Gigasporaceae</taxon>
        <taxon>Gigaspora</taxon>
    </lineage>
</organism>
<dbReference type="Proteomes" id="UP000789901">
    <property type="component" value="Unassembled WGS sequence"/>
</dbReference>
<gene>
    <name evidence="1" type="ORF">GMARGA_LOCUS35708</name>
</gene>
<feature type="non-terminal residue" evidence="1">
    <location>
        <position position="149"/>
    </location>
</feature>
<proteinExistence type="predicted"/>
<accession>A0ABN7WVM1</accession>